<feature type="signal peptide" evidence="1">
    <location>
        <begin position="1"/>
        <end position="42"/>
    </location>
</feature>
<keyword evidence="1" id="KW-0732">Signal</keyword>
<evidence type="ECO:0000313" key="3">
    <source>
        <dbReference type="Proteomes" id="UP000198639"/>
    </source>
</evidence>
<feature type="chain" id="PRO_5011698530" evidence="1">
    <location>
        <begin position="43"/>
        <end position="355"/>
    </location>
</feature>
<dbReference type="NCBIfam" id="TIGR03790">
    <property type="entry name" value="TIGR03790 family protein"/>
    <property type="match status" value="1"/>
</dbReference>
<sequence length="355" mass="37855">MMVADPGSATRPSRDHAMPPARLLSRLVLLCAAGAISVPAAAALKPEQLAIVVNDADPSSVAVAAYYRSRRGIPAANVVHVNIPGKPRRIGAARFRLLKEEIDSQLGPGVQAVLMVWTAPYAVDCNAITGAYTLGYDGSLCSKTCAAGQPSPYFNSRSARPFTDHGLRLSMLLPTESVQGAKDLVDRGIAAGFRTVPAGAYYLATSDSARNTRAGFFPRPGRVPERRLTVTVLRADVLDGARDVLVYQTGMAQVAGLDTLRFVPGALADHLTSLGGDLLGNSQMSSLRWLEAGATASYGTVSEPCNHWQKFPNPTVLLRHYLAGNSVIEAYWKSVAWPTQGLFIGEPLAAPYRGR</sequence>
<accession>A0A1I1PB06</accession>
<reference evidence="3" key="1">
    <citation type="submission" date="2016-10" db="EMBL/GenBank/DDBJ databases">
        <authorList>
            <person name="Varghese N."/>
            <person name="Submissions S."/>
        </authorList>
    </citation>
    <scope>NUCLEOTIDE SEQUENCE [LARGE SCALE GENOMIC DNA]</scope>
    <source>
        <strain evidence="3">CGMCC 1.12041</strain>
    </source>
</reference>
<dbReference type="Proteomes" id="UP000198639">
    <property type="component" value="Unassembled WGS sequence"/>
</dbReference>
<name>A0A1I1PB06_9BURK</name>
<proteinExistence type="predicted"/>
<dbReference type="InterPro" id="IPR022265">
    <property type="entry name" value="CHP03790"/>
</dbReference>
<dbReference type="STRING" id="1164594.SAMN05216204_11570"/>
<keyword evidence="3" id="KW-1185">Reference proteome</keyword>
<evidence type="ECO:0000256" key="1">
    <source>
        <dbReference type="SAM" id="SignalP"/>
    </source>
</evidence>
<dbReference type="EMBL" id="FOLD01000015">
    <property type="protein sequence ID" value="SFD06782.1"/>
    <property type="molecule type" value="Genomic_DNA"/>
</dbReference>
<gene>
    <name evidence="2" type="ORF">SAMN05216204_11570</name>
</gene>
<protein>
    <submittedName>
        <fullName evidence="2">TIGR03790 family protein</fullName>
    </submittedName>
</protein>
<evidence type="ECO:0000313" key="2">
    <source>
        <dbReference type="EMBL" id="SFD06782.1"/>
    </source>
</evidence>
<dbReference type="AlphaFoldDB" id="A0A1I1PB06"/>
<organism evidence="2 3">
    <name type="scientific">Massilia yuzhufengensis</name>
    <dbReference type="NCBI Taxonomy" id="1164594"/>
    <lineage>
        <taxon>Bacteria</taxon>
        <taxon>Pseudomonadati</taxon>
        <taxon>Pseudomonadota</taxon>
        <taxon>Betaproteobacteria</taxon>
        <taxon>Burkholderiales</taxon>
        <taxon>Oxalobacteraceae</taxon>
        <taxon>Telluria group</taxon>
        <taxon>Massilia</taxon>
    </lineage>
</organism>